<accession>A0A2P2LB34</accession>
<protein>
    <submittedName>
        <fullName evidence="1">Uncharacterized protein</fullName>
    </submittedName>
</protein>
<reference evidence="1" key="1">
    <citation type="submission" date="2018-02" db="EMBL/GenBank/DDBJ databases">
        <title>Rhizophora mucronata_Transcriptome.</title>
        <authorList>
            <person name="Meera S.P."/>
            <person name="Sreeshan A."/>
            <person name="Augustine A."/>
        </authorList>
    </citation>
    <scope>NUCLEOTIDE SEQUENCE</scope>
    <source>
        <tissue evidence="1">Leaf</tissue>
    </source>
</reference>
<dbReference type="AlphaFoldDB" id="A0A2P2LB34"/>
<organism evidence="1">
    <name type="scientific">Rhizophora mucronata</name>
    <name type="common">Asiatic mangrove</name>
    <dbReference type="NCBI Taxonomy" id="61149"/>
    <lineage>
        <taxon>Eukaryota</taxon>
        <taxon>Viridiplantae</taxon>
        <taxon>Streptophyta</taxon>
        <taxon>Embryophyta</taxon>
        <taxon>Tracheophyta</taxon>
        <taxon>Spermatophyta</taxon>
        <taxon>Magnoliopsida</taxon>
        <taxon>eudicotyledons</taxon>
        <taxon>Gunneridae</taxon>
        <taxon>Pentapetalae</taxon>
        <taxon>rosids</taxon>
        <taxon>fabids</taxon>
        <taxon>Malpighiales</taxon>
        <taxon>Rhizophoraceae</taxon>
        <taxon>Rhizophora</taxon>
    </lineage>
</organism>
<evidence type="ECO:0000313" key="1">
    <source>
        <dbReference type="EMBL" id="MBX15181.1"/>
    </source>
</evidence>
<name>A0A2P2LB34_RHIMU</name>
<dbReference type="EMBL" id="GGEC01034697">
    <property type="protein sequence ID" value="MBX15181.1"/>
    <property type="molecule type" value="Transcribed_RNA"/>
</dbReference>
<proteinExistence type="predicted"/>
<sequence length="60" mass="6884">MFGLDYHILFPALSNLYSLLTICNPKANCVFIVKRQPSTNTKFSYHRASVICTQQNRTDC</sequence>